<dbReference type="PROSITE" id="PS00718">
    <property type="entry name" value="SIGMA54_2"/>
    <property type="match status" value="1"/>
</dbReference>
<evidence type="ECO:0000313" key="12">
    <source>
        <dbReference type="Proteomes" id="UP000543642"/>
    </source>
</evidence>
<dbReference type="NCBIfam" id="TIGR02395">
    <property type="entry name" value="rpoN_sigma"/>
    <property type="match status" value="1"/>
</dbReference>
<evidence type="ECO:0000256" key="3">
    <source>
        <dbReference type="ARBA" id="ARBA00022679"/>
    </source>
</evidence>
<evidence type="ECO:0000256" key="5">
    <source>
        <dbReference type="ARBA" id="ARBA00023015"/>
    </source>
</evidence>
<keyword evidence="2" id="KW-0240">DNA-directed RNA polymerase</keyword>
<evidence type="ECO:0000256" key="8">
    <source>
        <dbReference type="ARBA" id="ARBA00023163"/>
    </source>
</evidence>
<evidence type="ECO:0000256" key="6">
    <source>
        <dbReference type="ARBA" id="ARBA00023082"/>
    </source>
</evidence>
<protein>
    <submittedName>
        <fullName evidence="11">RNA polymerase sigma-54 factor</fullName>
    </submittedName>
</protein>
<dbReference type="AlphaFoldDB" id="A0A7W8H7C9"/>
<gene>
    <name evidence="11" type="ORF">HNP82_000350</name>
</gene>
<dbReference type="GO" id="GO:0006352">
    <property type="term" value="P:DNA-templated transcription initiation"/>
    <property type="evidence" value="ECO:0007669"/>
    <property type="project" value="InterPro"/>
</dbReference>
<comment type="caution">
    <text evidence="11">The sequence shown here is derived from an EMBL/GenBank/DDBJ whole genome shotgun (WGS) entry which is preliminary data.</text>
</comment>
<dbReference type="PIRSF" id="PIRSF000774">
    <property type="entry name" value="RpoN"/>
    <property type="match status" value="1"/>
</dbReference>
<dbReference type="InterPro" id="IPR007046">
    <property type="entry name" value="RNA_pol_sigma_54_core-bd"/>
</dbReference>
<evidence type="ECO:0000256" key="7">
    <source>
        <dbReference type="ARBA" id="ARBA00023125"/>
    </source>
</evidence>
<dbReference type="GO" id="GO:0003677">
    <property type="term" value="F:DNA binding"/>
    <property type="evidence" value="ECO:0007669"/>
    <property type="project" value="UniProtKB-KW"/>
</dbReference>
<keyword evidence="5" id="KW-0805">Transcription regulation</keyword>
<evidence type="ECO:0000256" key="4">
    <source>
        <dbReference type="ARBA" id="ARBA00022695"/>
    </source>
</evidence>
<dbReference type="PANTHER" id="PTHR32248">
    <property type="entry name" value="RNA POLYMERASE SIGMA-54 FACTOR"/>
    <property type="match status" value="1"/>
</dbReference>
<keyword evidence="3" id="KW-0808">Transferase</keyword>
<evidence type="ECO:0000256" key="2">
    <source>
        <dbReference type="ARBA" id="ARBA00022478"/>
    </source>
</evidence>
<keyword evidence="4" id="KW-0548">Nucleotidyltransferase</keyword>
<feature type="domain" description="RNA polymerase sigma factor 54 core-binding" evidence="10">
    <location>
        <begin position="94"/>
        <end position="278"/>
    </location>
</feature>
<dbReference type="GO" id="GO:0001216">
    <property type="term" value="F:DNA-binding transcription activator activity"/>
    <property type="evidence" value="ECO:0007669"/>
    <property type="project" value="InterPro"/>
</dbReference>
<dbReference type="Pfam" id="PF04963">
    <property type="entry name" value="Sigma54_CBD"/>
    <property type="match status" value="1"/>
</dbReference>
<dbReference type="Pfam" id="PF04552">
    <property type="entry name" value="Sigma54_DBD"/>
    <property type="match status" value="1"/>
</dbReference>
<evidence type="ECO:0000313" key="11">
    <source>
        <dbReference type="EMBL" id="MBB5263256.1"/>
    </source>
</evidence>
<dbReference type="GO" id="GO:0016987">
    <property type="term" value="F:sigma factor activity"/>
    <property type="evidence" value="ECO:0007669"/>
    <property type="project" value="UniProtKB-KW"/>
</dbReference>
<evidence type="ECO:0000259" key="9">
    <source>
        <dbReference type="Pfam" id="PF04552"/>
    </source>
</evidence>
<keyword evidence="7" id="KW-0238">DNA-binding</keyword>
<dbReference type="EMBL" id="JACHFW010000001">
    <property type="protein sequence ID" value="MBB5263256.1"/>
    <property type="molecule type" value="Genomic_DNA"/>
</dbReference>
<dbReference type="GO" id="GO:0000428">
    <property type="term" value="C:DNA-directed RNA polymerase complex"/>
    <property type="evidence" value="ECO:0007669"/>
    <property type="project" value="UniProtKB-KW"/>
</dbReference>
<proteinExistence type="inferred from homology"/>
<dbReference type="PANTHER" id="PTHR32248:SF4">
    <property type="entry name" value="RNA POLYMERASE SIGMA-54 FACTOR"/>
    <property type="match status" value="1"/>
</dbReference>
<dbReference type="InterPro" id="IPR007634">
    <property type="entry name" value="RNA_pol_sigma_54_DNA-bd"/>
</dbReference>
<name>A0A7W8H7C9_9FIRM</name>
<dbReference type="PROSITE" id="PS50044">
    <property type="entry name" value="SIGMA54_3"/>
    <property type="match status" value="1"/>
</dbReference>
<feature type="domain" description="RNA polymerase sigma factor 54 DNA-binding" evidence="9">
    <location>
        <begin position="292"/>
        <end position="450"/>
    </location>
</feature>
<keyword evidence="6" id="KW-0731">Sigma factor</keyword>
<dbReference type="Gene3D" id="1.10.10.1330">
    <property type="entry name" value="RNA polymerase sigma-54 factor, core-binding domain"/>
    <property type="match status" value="1"/>
</dbReference>
<dbReference type="GO" id="GO:0016779">
    <property type="term" value="F:nucleotidyltransferase activity"/>
    <property type="evidence" value="ECO:0007669"/>
    <property type="project" value="UniProtKB-KW"/>
</dbReference>
<evidence type="ECO:0000259" key="10">
    <source>
        <dbReference type="Pfam" id="PF04963"/>
    </source>
</evidence>
<comment type="similarity">
    <text evidence="1">Belongs to the sigma-54 factor family.</text>
</comment>
<dbReference type="Gene3D" id="1.10.10.60">
    <property type="entry name" value="Homeodomain-like"/>
    <property type="match status" value="1"/>
</dbReference>
<dbReference type="PRINTS" id="PR00045">
    <property type="entry name" value="SIGMA54FCT"/>
</dbReference>
<accession>A0A7W8H7C9</accession>
<keyword evidence="12" id="KW-1185">Reference proteome</keyword>
<dbReference type="PROSITE" id="PS00717">
    <property type="entry name" value="SIGMA54_1"/>
    <property type="match status" value="1"/>
</dbReference>
<sequence>MELKMEMSQNIVLSQKMIQSTEILQMSALELEKYIKDLAMENPVVDLEERTNEPVPGDELTRKLEWLDSSDEQNRVYYSSDYNEDEKNRWNFSVDEGEDLGDYLMSQLIGANYSRNDMELLNYMVQCLDSRGYFTEEISQVARSFSVDEDKVLSLLFVIQGLEPAGVGARDLKECLLLQMDRLGIQDHITRAIVTDYLELLGKNQLHVIARKMKASLDEVSTAARMIKTLNPKPGSGFSSREHLKYITPDVVVVRLGGYYEILLNEYMYPKMSINSYYLKLLKCGDSQETKDYISEKVSQAHWIMNCISQRNRTLINVTKAIIDVQNLFFAMGPGNLKPMKLADIAERLDIHESTVSRAVRDKYMQCSWGVYPLNYFFSKGIAAGVQKTEVTPQDVKRCIRQVIQKENKKKPLSDRLIALALEDLGVHISRRTVAKYREEEGIKDASGRKVFD</sequence>
<dbReference type="InterPro" id="IPR000394">
    <property type="entry name" value="RNA_pol_sigma_54"/>
</dbReference>
<dbReference type="InterPro" id="IPR038709">
    <property type="entry name" value="RpoN_core-bd_sf"/>
</dbReference>
<keyword evidence="8" id="KW-0804">Transcription</keyword>
<organism evidence="11 12">
    <name type="scientific">Catenibacillus scindens</name>
    <dbReference type="NCBI Taxonomy" id="673271"/>
    <lineage>
        <taxon>Bacteria</taxon>
        <taxon>Bacillati</taxon>
        <taxon>Bacillota</taxon>
        <taxon>Clostridia</taxon>
        <taxon>Lachnospirales</taxon>
        <taxon>Lachnospiraceae</taxon>
        <taxon>Catenibacillus</taxon>
    </lineage>
</organism>
<reference evidence="11 12" key="1">
    <citation type="submission" date="2020-08" db="EMBL/GenBank/DDBJ databases">
        <title>Genomic Encyclopedia of Type Strains, Phase IV (KMG-IV): sequencing the most valuable type-strain genomes for metagenomic binning, comparative biology and taxonomic classification.</title>
        <authorList>
            <person name="Goeker M."/>
        </authorList>
    </citation>
    <scope>NUCLEOTIDE SEQUENCE [LARGE SCALE GENOMIC DNA]</scope>
    <source>
        <strain evidence="11 12">DSM 106146</strain>
    </source>
</reference>
<dbReference type="Proteomes" id="UP000543642">
    <property type="component" value="Unassembled WGS sequence"/>
</dbReference>
<dbReference type="RefSeq" id="WP_183770787.1">
    <property type="nucleotide sequence ID" value="NZ_CAWVEG010000070.1"/>
</dbReference>
<dbReference type="Pfam" id="PF00309">
    <property type="entry name" value="Sigma54_AID"/>
    <property type="match status" value="1"/>
</dbReference>
<evidence type="ECO:0000256" key="1">
    <source>
        <dbReference type="ARBA" id="ARBA00008798"/>
    </source>
</evidence>